<name>A0A0A9CDH7_ARUDO</name>
<protein>
    <submittedName>
        <fullName evidence="1">Uncharacterized protein</fullName>
    </submittedName>
</protein>
<organism evidence="1">
    <name type="scientific">Arundo donax</name>
    <name type="common">Giant reed</name>
    <name type="synonym">Donax arundinaceus</name>
    <dbReference type="NCBI Taxonomy" id="35708"/>
    <lineage>
        <taxon>Eukaryota</taxon>
        <taxon>Viridiplantae</taxon>
        <taxon>Streptophyta</taxon>
        <taxon>Embryophyta</taxon>
        <taxon>Tracheophyta</taxon>
        <taxon>Spermatophyta</taxon>
        <taxon>Magnoliopsida</taxon>
        <taxon>Liliopsida</taxon>
        <taxon>Poales</taxon>
        <taxon>Poaceae</taxon>
        <taxon>PACMAD clade</taxon>
        <taxon>Arundinoideae</taxon>
        <taxon>Arundineae</taxon>
        <taxon>Arundo</taxon>
    </lineage>
</organism>
<evidence type="ECO:0000313" key="1">
    <source>
        <dbReference type="EMBL" id="JAD71455.1"/>
    </source>
</evidence>
<reference evidence="1" key="2">
    <citation type="journal article" date="2015" name="Data Brief">
        <title>Shoot transcriptome of the giant reed, Arundo donax.</title>
        <authorList>
            <person name="Barrero R.A."/>
            <person name="Guerrero F.D."/>
            <person name="Moolhuijzen P."/>
            <person name="Goolsby J.A."/>
            <person name="Tidwell J."/>
            <person name="Bellgard S.E."/>
            <person name="Bellgard M.I."/>
        </authorList>
    </citation>
    <scope>NUCLEOTIDE SEQUENCE</scope>
    <source>
        <tissue evidence="1">Shoot tissue taken approximately 20 cm above the soil surface</tissue>
    </source>
</reference>
<accession>A0A0A9CDH7</accession>
<dbReference type="EMBL" id="GBRH01226440">
    <property type="protein sequence ID" value="JAD71455.1"/>
    <property type="molecule type" value="Transcribed_RNA"/>
</dbReference>
<sequence length="29" mass="3102">MAACEVETLALAGDVEAEPPRLHCCFLPD</sequence>
<proteinExistence type="predicted"/>
<dbReference type="AlphaFoldDB" id="A0A0A9CDH7"/>
<reference evidence="1" key="1">
    <citation type="submission" date="2014-09" db="EMBL/GenBank/DDBJ databases">
        <authorList>
            <person name="Magalhaes I.L.F."/>
            <person name="Oliveira U."/>
            <person name="Santos F.R."/>
            <person name="Vidigal T.H.D.A."/>
            <person name="Brescovit A.D."/>
            <person name="Santos A.J."/>
        </authorList>
    </citation>
    <scope>NUCLEOTIDE SEQUENCE</scope>
    <source>
        <tissue evidence="1">Shoot tissue taken approximately 20 cm above the soil surface</tissue>
    </source>
</reference>